<reference evidence="2" key="2">
    <citation type="submission" date="2014-03" db="EMBL/GenBank/DDBJ databases">
        <authorList>
            <person name="Urmite Genomes"/>
        </authorList>
    </citation>
    <scope>NUCLEOTIDE SEQUENCE</scope>
    <source>
        <strain evidence="2">DSM 44829</strain>
    </source>
</reference>
<dbReference type="AlphaFoldDB" id="W9B9G9"/>
<proteinExistence type="predicted"/>
<evidence type="ECO:0000313" key="3">
    <source>
        <dbReference type="Proteomes" id="UP000028870"/>
    </source>
</evidence>
<dbReference type="EMBL" id="CCBB010000003">
    <property type="protein sequence ID" value="CDO11306.1"/>
    <property type="molecule type" value="Genomic_DNA"/>
</dbReference>
<dbReference type="RefSeq" id="WP_165576385.1">
    <property type="nucleotide sequence ID" value="NZ_CCBB010000003.1"/>
</dbReference>
<name>W9B9G9_MYCCO</name>
<dbReference type="STRING" id="258533.BN977_06147"/>
<evidence type="ECO:0000313" key="2">
    <source>
        <dbReference type="EMBL" id="CDO11306.1"/>
    </source>
</evidence>
<accession>W9B9G9</accession>
<keyword evidence="3" id="KW-1185">Reference proteome</keyword>
<evidence type="ECO:0000256" key="1">
    <source>
        <dbReference type="SAM" id="MobiDB-lite"/>
    </source>
</evidence>
<reference evidence="2" key="1">
    <citation type="submission" date="2014-03" db="EMBL/GenBank/DDBJ databases">
        <title>Draft Genome Sequence of Mycobacterium cosmeticum DSM 44829.</title>
        <authorList>
            <person name="Croce O."/>
            <person name="Robert C."/>
            <person name="Raoult D."/>
            <person name="Drancourt M."/>
        </authorList>
    </citation>
    <scope>NUCLEOTIDE SEQUENCE [LARGE SCALE GENOMIC DNA]</scope>
    <source>
        <strain evidence="2">DSM 44829</strain>
    </source>
</reference>
<organism evidence="2 3">
    <name type="scientific">Mycolicibacterium cosmeticum</name>
    <dbReference type="NCBI Taxonomy" id="258533"/>
    <lineage>
        <taxon>Bacteria</taxon>
        <taxon>Bacillati</taxon>
        <taxon>Actinomycetota</taxon>
        <taxon>Actinomycetes</taxon>
        <taxon>Mycobacteriales</taxon>
        <taxon>Mycobacteriaceae</taxon>
        <taxon>Mycolicibacterium</taxon>
    </lineage>
</organism>
<dbReference type="Proteomes" id="UP000028870">
    <property type="component" value="Unassembled WGS sequence"/>
</dbReference>
<comment type="caution">
    <text evidence="2">The sequence shown here is derived from an EMBL/GenBank/DDBJ whole genome shotgun (WGS) entry which is preliminary data.</text>
</comment>
<sequence>MTLLHDWLGISPLTSQTVKSLVWGVLRGGEPAEPPRRKPKAMRRGVERC</sequence>
<gene>
    <name evidence="2" type="ORF">BN977_06147</name>
</gene>
<feature type="region of interest" description="Disordered" evidence="1">
    <location>
        <begin position="28"/>
        <end position="49"/>
    </location>
</feature>
<protein>
    <submittedName>
        <fullName evidence="2">Uncharacterized protein</fullName>
    </submittedName>
</protein>